<organism evidence="2 3">
    <name type="scientific">Pisolithus tinctorius Marx 270</name>
    <dbReference type="NCBI Taxonomy" id="870435"/>
    <lineage>
        <taxon>Eukaryota</taxon>
        <taxon>Fungi</taxon>
        <taxon>Dikarya</taxon>
        <taxon>Basidiomycota</taxon>
        <taxon>Agaricomycotina</taxon>
        <taxon>Agaricomycetes</taxon>
        <taxon>Agaricomycetidae</taxon>
        <taxon>Boletales</taxon>
        <taxon>Sclerodermatineae</taxon>
        <taxon>Pisolithaceae</taxon>
        <taxon>Pisolithus</taxon>
    </lineage>
</organism>
<reference evidence="2 3" key="1">
    <citation type="submission" date="2014-04" db="EMBL/GenBank/DDBJ databases">
        <authorList>
            <consortium name="DOE Joint Genome Institute"/>
            <person name="Kuo A."/>
            <person name="Kohler A."/>
            <person name="Costa M.D."/>
            <person name="Nagy L.G."/>
            <person name="Floudas D."/>
            <person name="Copeland A."/>
            <person name="Barry K.W."/>
            <person name="Cichocki N."/>
            <person name="Veneault-Fourrey C."/>
            <person name="LaButti K."/>
            <person name="Lindquist E.A."/>
            <person name="Lipzen A."/>
            <person name="Lundell T."/>
            <person name="Morin E."/>
            <person name="Murat C."/>
            <person name="Sun H."/>
            <person name="Tunlid A."/>
            <person name="Henrissat B."/>
            <person name="Grigoriev I.V."/>
            <person name="Hibbett D.S."/>
            <person name="Martin F."/>
            <person name="Nordberg H.P."/>
            <person name="Cantor M.N."/>
            <person name="Hua S.X."/>
        </authorList>
    </citation>
    <scope>NUCLEOTIDE SEQUENCE [LARGE SCALE GENOMIC DNA]</scope>
    <source>
        <strain evidence="2 3">Marx 270</strain>
    </source>
</reference>
<accession>A0A0C3NUI9</accession>
<sequence>MLGHATAVLRPSGHPDRGETDLDEAIACEQEALQLLTSGDPCYEEYRRCLIAYLQIKTRSQVTTLPSNSSPAANFDIKQVIRDVAFEKLKAIPPRLLHTVTGFLCNRDAQISHFMHSQEYDQLLSSCATCDPSQQMKLIRAEVSKYFRFVTLSHRWGEGEPLLRDIEDKNVYSMSAKDGLGKLQAFCAVACEQGYLWAWSDTCCIDKGSSAELQEAIGSMFAWYRRSALAIVYLSDVPNTGSFGSSEWFRRGWTLQELLAPRRILFYTRNWSLYKNRTSSNHKADAAMLEELEGATGIESRFLTNFSPGMNDARSRLQWASLRRTTRPEDIAYSLFGVFNIHLPILYGESAENALGRLLVEVIGQSGDISILDW</sequence>
<feature type="domain" description="Heterokaryon incompatibility" evidence="1">
    <location>
        <begin position="149"/>
        <end position="237"/>
    </location>
</feature>
<dbReference type="Proteomes" id="UP000054217">
    <property type="component" value="Unassembled WGS sequence"/>
</dbReference>
<evidence type="ECO:0000313" key="3">
    <source>
        <dbReference type="Proteomes" id="UP000054217"/>
    </source>
</evidence>
<dbReference type="InParanoid" id="A0A0C3NUI9"/>
<dbReference type="InterPro" id="IPR010730">
    <property type="entry name" value="HET"/>
</dbReference>
<proteinExistence type="predicted"/>
<name>A0A0C3NUI9_PISTI</name>
<dbReference type="EMBL" id="KN832011">
    <property type="protein sequence ID" value="KIN98858.1"/>
    <property type="molecule type" value="Genomic_DNA"/>
</dbReference>
<dbReference type="PANTHER" id="PTHR10622">
    <property type="entry name" value="HET DOMAIN-CONTAINING PROTEIN"/>
    <property type="match status" value="1"/>
</dbReference>
<dbReference type="AlphaFoldDB" id="A0A0C3NUI9"/>
<dbReference type="PANTHER" id="PTHR10622:SF10">
    <property type="entry name" value="HET DOMAIN-CONTAINING PROTEIN"/>
    <property type="match status" value="1"/>
</dbReference>
<feature type="non-terminal residue" evidence="2">
    <location>
        <position position="374"/>
    </location>
</feature>
<keyword evidence="3" id="KW-1185">Reference proteome</keyword>
<evidence type="ECO:0000259" key="1">
    <source>
        <dbReference type="Pfam" id="PF06985"/>
    </source>
</evidence>
<protein>
    <recommendedName>
        <fullName evidence="1">Heterokaryon incompatibility domain-containing protein</fullName>
    </recommendedName>
</protein>
<reference evidence="3" key="2">
    <citation type="submission" date="2015-01" db="EMBL/GenBank/DDBJ databases">
        <title>Evolutionary Origins and Diversification of the Mycorrhizal Mutualists.</title>
        <authorList>
            <consortium name="DOE Joint Genome Institute"/>
            <consortium name="Mycorrhizal Genomics Consortium"/>
            <person name="Kohler A."/>
            <person name="Kuo A."/>
            <person name="Nagy L.G."/>
            <person name="Floudas D."/>
            <person name="Copeland A."/>
            <person name="Barry K.W."/>
            <person name="Cichocki N."/>
            <person name="Veneault-Fourrey C."/>
            <person name="LaButti K."/>
            <person name="Lindquist E.A."/>
            <person name="Lipzen A."/>
            <person name="Lundell T."/>
            <person name="Morin E."/>
            <person name="Murat C."/>
            <person name="Riley R."/>
            <person name="Ohm R."/>
            <person name="Sun H."/>
            <person name="Tunlid A."/>
            <person name="Henrissat B."/>
            <person name="Grigoriev I.V."/>
            <person name="Hibbett D.S."/>
            <person name="Martin F."/>
        </authorList>
    </citation>
    <scope>NUCLEOTIDE SEQUENCE [LARGE SCALE GENOMIC DNA]</scope>
    <source>
        <strain evidence="3">Marx 270</strain>
    </source>
</reference>
<gene>
    <name evidence="2" type="ORF">M404DRAFT_156628</name>
</gene>
<dbReference type="OrthoDB" id="674604at2759"/>
<dbReference type="HOGENOM" id="CLU_000288_138_0_1"/>
<dbReference type="Pfam" id="PF06985">
    <property type="entry name" value="HET"/>
    <property type="match status" value="1"/>
</dbReference>
<evidence type="ECO:0000313" key="2">
    <source>
        <dbReference type="EMBL" id="KIN98858.1"/>
    </source>
</evidence>
<dbReference type="STRING" id="870435.A0A0C3NUI9"/>